<gene>
    <name evidence="3" type="ORF">HYPSUDRAFT_81021</name>
</gene>
<name>A0A0D2KGV6_HYPSF</name>
<dbReference type="AlphaFoldDB" id="A0A0D2KGV6"/>
<feature type="chain" id="PRO_5002256932" description="DUF5648 domain-containing protein" evidence="1">
    <location>
        <begin position="18"/>
        <end position="189"/>
    </location>
</feature>
<dbReference type="OrthoDB" id="9971254at2759"/>
<evidence type="ECO:0000259" key="2">
    <source>
        <dbReference type="Pfam" id="PF18885"/>
    </source>
</evidence>
<feature type="domain" description="DUF5648" evidence="2">
    <location>
        <begin position="71"/>
        <end position="186"/>
    </location>
</feature>
<organism evidence="3 4">
    <name type="scientific">Hypholoma sublateritium (strain FD-334 SS-4)</name>
    <dbReference type="NCBI Taxonomy" id="945553"/>
    <lineage>
        <taxon>Eukaryota</taxon>
        <taxon>Fungi</taxon>
        <taxon>Dikarya</taxon>
        <taxon>Basidiomycota</taxon>
        <taxon>Agaricomycotina</taxon>
        <taxon>Agaricomycetes</taxon>
        <taxon>Agaricomycetidae</taxon>
        <taxon>Agaricales</taxon>
        <taxon>Agaricineae</taxon>
        <taxon>Strophariaceae</taxon>
        <taxon>Hypholoma</taxon>
    </lineage>
</organism>
<feature type="signal peptide" evidence="1">
    <location>
        <begin position="1"/>
        <end position="17"/>
    </location>
</feature>
<protein>
    <recommendedName>
        <fullName evidence="2">DUF5648 domain-containing protein</fullName>
    </recommendedName>
</protein>
<keyword evidence="4" id="KW-1185">Reference proteome</keyword>
<dbReference type="Pfam" id="PF18885">
    <property type="entry name" value="DUF5648"/>
    <property type="match status" value="1"/>
</dbReference>
<evidence type="ECO:0000313" key="3">
    <source>
        <dbReference type="EMBL" id="KJA13772.1"/>
    </source>
</evidence>
<dbReference type="Proteomes" id="UP000054270">
    <property type="component" value="Unassembled WGS sequence"/>
</dbReference>
<reference evidence="4" key="1">
    <citation type="submission" date="2014-04" db="EMBL/GenBank/DDBJ databases">
        <title>Evolutionary Origins and Diversification of the Mycorrhizal Mutualists.</title>
        <authorList>
            <consortium name="DOE Joint Genome Institute"/>
            <consortium name="Mycorrhizal Genomics Consortium"/>
            <person name="Kohler A."/>
            <person name="Kuo A."/>
            <person name="Nagy L.G."/>
            <person name="Floudas D."/>
            <person name="Copeland A."/>
            <person name="Barry K.W."/>
            <person name="Cichocki N."/>
            <person name="Veneault-Fourrey C."/>
            <person name="LaButti K."/>
            <person name="Lindquist E.A."/>
            <person name="Lipzen A."/>
            <person name="Lundell T."/>
            <person name="Morin E."/>
            <person name="Murat C."/>
            <person name="Riley R."/>
            <person name="Ohm R."/>
            <person name="Sun H."/>
            <person name="Tunlid A."/>
            <person name="Henrissat B."/>
            <person name="Grigoriev I.V."/>
            <person name="Hibbett D.S."/>
            <person name="Martin F."/>
        </authorList>
    </citation>
    <scope>NUCLEOTIDE SEQUENCE [LARGE SCALE GENOMIC DNA]</scope>
    <source>
        <strain evidence="4">FD-334 SS-4</strain>
    </source>
</reference>
<proteinExistence type="predicted"/>
<sequence>MNAFAILIALFLSHISAKCMPTSALHNVSHQAREAETCADPSLATVYVSFFSISRTAHILRSRPALVSYDSTVANQDNWQFQNPAFLAWSSLQEFTTPFYQLISANGDSLDVLPAVNGSPPSVAGFTVQAAVGYAYTTQICGSVPLLSAVNAATTDRWWTTNEVEHAELLGSETGWVDGGVSFYVLPLA</sequence>
<evidence type="ECO:0000256" key="1">
    <source>
        <dbReference type="SAM" id="SignalP"/>
    </source>
</evidence>
<dbReference type="EMBL" id="KN817714">
    <property type="protein sequence ID" value="KJA13772.1"/>
    <property type="molecule type" value="Genomic_DNA"/>
</dbReference>
<dbReference type="InterPro" id="IPR043708">
    <property type="entry name" value="DUF5648"/>
</dbReference>
<keyword evidence="1" id="KW-0732">Signal</keyword>
<accession>A0A0D2KGV6</accession>
<evidence type="ECO:0000313" key="4">
    <source>
        <dbReference type="Proteomes" id="UP000054270"/>
    </source>
</evidence>